<evidence type="ECO:0000313" key="5">
    <source>
        <dbReference type="EMBL" id="AIE84065.1"/>
    </source>
</evidence>
<keyword evidence="2" id="KW-0238">DNA-binding</keyword>
<keyword evidence="3" id="KW-0804">Transcription</keyword>
<protein>
    <submittedName>
        <fullName evidence="5">Transcriptional regulator, LacI family</fullName>
    </submittedName>
</protein>
<dbReference type="CDD" id="cd01392">
    <property type="entry name" value="HTH_LacI"/>
    <property type="match status" value="1"/>
</dbReference>
<dbReference type="Gene3D" id="1.10.260.40">
    <property type="entry name" value="lambda repressor-like DNA-binding domains"/>
    <property type="match status" value="1"/>
</dbReference>
<keyword evidence="1" id="KW-0805">Transcription regulation</keyword>
<dbReference type="KEGG" id="fgi:OP10G_0697"/>
<dbReference type="InterPro" id="IPR000843">
    <property type="entry name" value="HTH_LacI"/>
</dbReference>
<dbReference type="RefSeq" id="WP_025227285.1">
    <property type="nucleotide sequence ID" value="NZ_CP007139.1"/>
</dbReference>
<evidence type="ECO:0000256" key="2">
    <source>
        <dbReference type="ARBA" id="ARBA00023125"/>
    </source>
</evidence>
<dbReference type="STRING" id="661478.OP10G_0697"/>
<dbReference type="SUPFAM" id="SSF47413">
    <property type="entry name" value="lambda repressor-like DNA-binding domains"/>
    <property type="match status" value="1"/>
</dbReference>
<accession>A0A068NMX4</accession>
<dbReference type="SUPFAM" id="SSF53822">
    <property type="entry name" value="Periplasmic binding protein-like I"/>
    <property type="match status" value="1"/>
</dbReference>
<dbReference type="GO" id="GO:0003700">
    <property type="term" value="F:DNA-binding transcription factor activity"/>
    <property type="evidence" value="ECO:0007669"/>
    <property type="project" value="TreeGrafter"/>
</dbReference>
<gene>
    <name evidence="5" type="ORF">OP10G_0697</name>
</gene>
<dbReference type="Proteomes" id="UP000027982">
    <property type="component" value="Chromosome"/>
</dbReference>
<feature type="domain" description="HTH lacI-type" evidence="4">
    <location>
        <begin position="3"/>
        <end position="60"/>
    </location>
</feature>
<dbReference type="InterPro" id="IPR028082">
    <property type="entry name" value="Peripla_BP_I"/>
</dbReference>
<dbReference type="PANTHER" id="PTHR30146">
    <property type="entry name" value="LACI-RELATED TRANSCRIPTIONAL REPRESSOR"/>
    <property type="match status" value="1"/>
</dbReference>
<dbReference type="Pfam" id="PF00356">
    <property type="entry name" value="LacI"/>
    <property type="match status" value="1"/>
</dbReference>
<evidence type="ECO:0000256" key="1">
    <source>
        <dbReference type="ARBA" id="ARBA00023015"/>
    </source>
</evidence>
<reference evidence="5 6" key="1">
    <citation type="journal article" date="2014" name="PLoS ONE">
        <title>The first complete genome sequence of the class fimbriimonadia in the phylum armatimonadetes.</title>
        <authorList>
            <person name="Hu Z.Y."/>
            <person name="Wang Y.Z."/>
            <person name="Im W.T."/>
            <person name="Wang S.Y."/>
            <person name="Zhao G.P."/>
            <person name="Zheng H.J."/>
            <person name="Quan Z.X."/>
        </authorList>
    </citation>
    <scope>NUCLEOTIDE SEQUENCE [LARGE SCALE GENOMIC DNA]</scope>
    <source>
        <strain evidence="5">Gsoil 348</strain>
    </source>
</reference>
<organism evidence="5 6">
    <name type="scientific">Fimbriimonas ginsengisoli Gsoil 348</name>
    <dbReference type="NCBI Taxonomy" id="661478"/>
    <lineage>
        <taxon>Bacteria</taxon>
        <taxon>Bacillati</taxon>
        <taxon>Armatimonadota</taxon>
        <taxon>Fimbriimonadia</taxon>
        <taxon>Fimbriimonadales</taxon>
        <taxon>Fimbriimonadaceae</taxon>
        <taxon>Fimbriimonas</taxon>
    </lineage>
</organism>
<dbReference type="GO" id="GO:0000976">
    <property type="term" value="F:transcription cis-regulatory region binding"/>
    <property type="evidence" value="ECO:0007669"/>
    <property type="project" value="TreeGrafter"/>
</dbReference>
<proteinExistence type="predicted"/>
<dbReference type="CDD" id="cd06267">
    <property type="entry name" value="PBP1_LacI_sugar_binding-like"/>
    <property type="match status" value="1"/>
</dbReference>
<dbReference type="OrthoDB" id="9784962at2"/>
<sequence>MPVTVRQVAAKAGVSPVVVSRVLHNKATSVRVSEATAIRVREAAKELGYRCNVLARNFRNQQTRMIGVLHGVGFERPSFDQGPRYFACLMDGVVEGAFKHGYSVTLCPHLLGSTPQEAMNDGRFDGLVWYSAAPSEENRRMLLEATVPLVVIHGHKGEFGDQLPTVICDNDQGIDLAVEHLFNLGHRRIAFALGGDVITIESFSRLTAFQNSMARRDAPVNDCDIVHISPDFEELDEFLRAKDRHTAVISHTDKLAGQILERAPKLGVRIPDQLSVIGFDSTAYCRELRPALTSVNQPLAMMGERAIDLLMEIIGGAPPLSPHVVLPCGLDIRESTSPVSI</sequence>
<dbReference type="AlphaFoldDB" id="A0A068NMX4"/>
<dbReference type="Gene3D" id="3.40.50.2300">
    <property type="match status" value="2"/>
</dbReference>
<name>A0A068NMX4_FIMGI</name>
<dbReference type="PROSITE" id="PS50932">
    <property type="entry name" value="HTH_LACI_2"/>
    <property type="match status" value="1"/>
</dbReference>
<evidence type="ECO:0000256" key="3">
    <source>
        <dbReference type="ARBA" id="ARBA00023163"/>
    </source>
</evidence>
<dbReference type="SMART" id="SM00354">
    <property type="entry name" value="HTH_LACI"/>
    <property type="match status" value="1"/>
</dbReference>
<dbReference type="PANTHER" id="PTHR30146:SF153">
    <property type="entry name" value="LACTOSE OPERON REPRESSOR"/>
    <property type="match status" value="1"/>
</dbReference>
<evidence type="ECO:0000313" key="6">
    <source>
        <dbReference type="Proteomes" id="UP000027982"/>
    </source>
</evidence>
<evidence type="ECO:0000259" key="4">
    <source>
        <dbReference type="PROSITE" id="PS50932"/>
    </source>
</evidence>
<dbReference type="eggNOG" id="COG1609">
    <property type="taxonomic scope" value="Bacteria"/>
</dbReference>
<keyword evidence="6" id="KW-1185">Reference proteome</keyword>
<dbReference type="InterPro" id="IPR046335">
    <property type="entry name" value="LacI/GalR-like_sensor"/>
</dbReference>
<dbReference type="HOGENOM" id="CLU_037628_6_1_0"/>
<dbReference type="Pfam" id="PF13377">
    <property type="entry name" value="Peripla_BP_3"/>
    <property type="match status" value="1"/>
</dbReference>
<dbReference type="InterPro" id="IPR010982">
    <property type="entry name" value="Lambda_DNA-bd_dom_sf"/>
</dbReference>
<dbReference type="EMBL" id="CP007139">
    <property type="protein sequence ID" value="AIE84065.1"/>
    <property type="molecule type" value="Genomic_DNA"/>
</dbReference>